<evidence type="ECO:0000313" key="3">
    <source>
        <dbReference type="EMBL" id="GMA96046.1"/>
    </source>
</evidence>
<evidence type="ECO:0000313" key="4">
    <source>
        <dbReference type="Proteomes" id="UP001157034"/>
    </source>
</evidence>
<dbReference type="InterPro" id="IPR011051">
    <property type="entry name" value="RmlC_Cupin_sf"/>
</dbReference>
<dbReference type="InterPro" id="IPR051610">
    <property type="entry name" value="GPI/OXD"/>
</dbReference>
<dbReference type="PANTHER" id="PTHR35848">
    <property type="entry name" value="OXALATE-BINDING PROTEIN"/>
    <property type="match status" value="1"/>
</dbReference>
<comment type="caution">
    <text evidence="3">The sequence shown here is derived from an EMBL/GenBank/DDBJ whole genome shotgun (WGS) entry which is preliminary data.</text>
</comment>
<evidence type="ECO:0000259" key="2">
    <source>
        <dbReference type="Pfam" id="PF07883"/>
    </source>
</evidence>
<dbReference type="CDD" id="cd02208">
    <property type="entry name" value="cupin_RmlC-like"/>
    <property type="match status" value="1"/>
</dbReference>
<sequence length="126" mass="13697">MPDTPISRGRGGLTRASEVVVEPQSWGRLEWAVSDAIGNSDTMTVGTCFIDPGQQNPVHHHPNCDEVLRVVRGTIRHRVDDEYVQMGPGDTISIPQGAVHNAENIGDEVAELAICYPNAKRQVVGE</sequence>
<dbReference type="Gene3D" id="2.60.120.10">
    <property type="entry name" value="Jelly Rolls"/>
    <property type="match status" value="1"/>
</dbReference>
<dbReference type="InterPro" id="IPR013096">
    <property type="entry name" value="Cupin_2"/>
</dbReference>
<name>A0ABQ6K8I0_9MICO</name>
<dbReference type="EMBL" id="BSVB01000001">
    <property type="protein sequence ID" value="GMA96046.1"/>
    <property type="molecule type" value="Genomic_DNA"/>
</dbReference>
<accession>A0ABQ6K8I0</accession>
<dbReference type="Pfam" id="PF07883">
    <property type="entry name" value="Cupin_2"/>
    <property type="match status" value="1"/>
</dbReference>
<organism evidence="3 4">
    <name type="scientific">Pseudolysinimonas kribbensis</name>
    <dbReference type="NCBI Taxonomy" id="433641"/>
    <lineage>
        <taxon>Bacteria</taxon>
        <taxon>Bacillati</taxon>
        <taxon>Actinomycetota</taxon>
        <taxon>Actinomycetes</taxon>
        <taxon>Micrococcales</taxon>
        <taxon>Microbacteriaceae</taxon>
        <taxon>Pseudolysinimonas</taxon>
    </lineage>
</organism>
<protein>
    <recommendedName>
        <fullName evidence="2">Cupin type-2 domain-containing protein</fullName>
    </recommendedName>
</protein>
<feature type="domain" description="Cupin type-2" evidence="2">
    <location>
        <begin position="50"/>
        <end position="112"/>
    </location>
</feature>
<dbReference type="InterPro" id="IPR014710">
    <property type="entry name" value="RmlC-like_jellyroll"/>
</dbReference>
<reference evidence="4" key="1">
    <citation type="journal article" date="2019" name="Int. J. Syst. Evol. Microbiol.">
        <title>The Global Catalogue of Microorganisms (GCM) 10K type strain sequencing project: providing services to taxonomists for standard genome sequencing and annotation.</title>
        <authorList>
            <consortium name="The Broad Institute Genomics Platform"/>
            <consortium name="The Broad Institute Genome Sequencing Center for Infectious Disease"/>
            <person name="Wu L."/>
            <person name="Ma J."/>
        </authorList>
    </citation>
    <scope>NUCLEOTIDE SEQUENCE [LARGE SCALE GENOMIC DNA]</scope>
    <source>
        <strain evidence="4">NBRC 108894</strain>
    </source>
</reference>
<dbReference type="SUPFAM" id="SSF51182">
    <property type="entry name" value="RmlC-like cupins"/>
    <property type="match status" value="1"/>
</dbReference>
<keyword evidence="1" id="KW-0479">Metal-binding</keyword>
<evidence type="ECO:0000256" key="1">
    <source>
        <dbReference type="ARBA" id="ARBA00022723"/>
    </source>
</evidence>
<gene>
    <name evidence="3" type="ORF">GCM10025881_28700</name>
</gene>
<proteinExistence type="predicted"/>
<keyword evidence="4" id="KW-1185">Reference proteome</keyword>
<dbReference type="Proteomes" id="UP001157034">
    <property type="component" value="Unassembled WGS sequence"/>
</dbReference>
<dbReference type="RefSeq" id="WP_284254709.1">
    <property type="nucleotide sequence ID" value="NZ_BAAAQO010000004.1"/>
</dbReference>